<sequence>MGRGGMGAEPASFAHRTTNVAAAPSGLSKDRPRLARSRQRTALNAFARTRIRYAPRMTDPAASASTAFDLYYLQNGKRFFWRNPNHGVTLIDAGHESAILWHNEGKAIRRLWTDIASINMTAGTTGKEIVNNCRINFRNGRFLVVTDGGASGEVDHDRTPIYRDFVRALHRRLALAPPGTIRFLAGVSQTRHTVMLVTGVIAGLLFIATPLVLTLFLRDWRALGPLAAGTMFVWPFFKVIGANRPRDYDPHHPPGELMD</sequence>
<dbReference type="AlphaFoldDB" id="A0A4Y3W6H5"/>
<evidence type="ECO:0000256" key="2">
    <source>
        <dbReference type="SAM" id="Phobius"/>
    </source>
</evidence>
<reference evidence="3 4" key="1">
    <citation type="submission" date="2019-06" db="EMBL/GenBank/DDBJ databases">
        <title>Whole genome shotgun sequence of Nitrobacter winogradskyi NBRC 14297.</title>
        <authorList>
            <person name="Hosoyama A."/>
            <person name="Uohara A."/>
            <person name="Ohji S."/>
            <person name="Ichikawa N."/>
        </authorList>
    </citation>
    <scope>NUCLEOTIDE SEQUENCE [LARGE SCALE GENOMIC DNA]</scope>
    <source>
        <strain evidence="3 4">NBRC 14297</strain>
    </source>
</reference>
<keyword evidence="2" id="KW-1133">Transmembrane helix</keyword>
<feature type="transmembrane region" description="Helical" evidence="2">
    <location>
        <begin position="194"/>
        <end position="216"/>
    </location>
</feature>
<protein>
    <submittedName>
        <fullName evidence="3">Uncharacterized protein</fullName>
    </submittedName>
</protein>
<gene>
    <name evidence="3" type="ORF">NWI01_05290</name>
</gene>
<organism evidence="3 4">
    <name type="scientific">Nitrobacter winogradskyi</name>
    <name type="common">Nitrobacter agilis</name>
    <dbReference type="NCBI Taxonomy" id="913"/>
    <lineage>
        <taxon>Bacteria</taxon>
        <taxon>Pseudomonadati</taxon>
        <taxon>Pseudomonadota</taxon>
        <taxon>Alphaproteobacteria</taxon>
        <taxon>Hyphomicrobiales</taxon>
        <taxon>Nitrobacteraceae</taxon>
        <taxon>Nitrobacter</taxon>
    </lineage>
</organism>
<evidence type="ECO:0000313" key="3">
    <source>
        <dbReference type="EMBL" id="GEC14637.1"/>
    </source>
</evidence>
<dbReference type="Proteomes" id="UP000318825">
    <property type="component" value="Unassembled WGS sequence"/>
</dbReference>
<keyword evidence="2" id="KW-0472">Membrane</keyword>
<feature type="transmembrane region" description="Helical" evidence="2">
    <location>
        <begin position="222"/>
        <end position="240"/>
    </location>
</feature>
<evidence type="ECO:0000256" key="1">
    <source>
        <dbReference type="SAM" id="MobiDB-lite"/>
    </source>
</evidence>
<proteinExistence type="predicted"/>
<evidence type="ECO:0000313" key="4">
    <source>
        <dbReference type="Proteomes" id="UP000318825"/>
    </source>
</evidence>
<accession>A0A4Y3W6H5</accession>
<feature type="region of interest" description="Disordered" evidence="1">
    <location>
        <begin position="1"/>
        <end position="36"/>
    </location>
</feature>
<name>A0A4Y3W6H5_NITWI</name>
<dbReference type="EMBL" id="BJNF01000014">
    <property type="protein sequence ID" value="GEC14637.1"/>
    <property type="molecule type" value="Genomic_DNA"/>
</dbReference>
<comment type="caution">
    <text evidence="3">The sequence shown here is derived from an EMBL/GenBank/DDBJ whole genome shotgun (WGS) entry which is preliminary data.</text>
</comment>
<keyword evidence="2" id="KW-0812">Transmembrane</keyword>